<dbReference type="Proteomes" id="UP001176961">
    <property type="component" value="Unassembled WGS sequence"/>
</dbReference>
<dbReference type="AlphaFoldDB" id="A0AA36HDV6"/>
<protein>
    <submittedName>
        <fullName evidence="2">Uncharacterized protein</fullName>
    </submittedName>
</protein>
<proteinExistence type="predicted"/>
<feature type="region of interest" description="Disordered" evidence="1">
    <location>
        <begin position="42"/>
        <end position="107"/>
    </location>
</feature>
<dbReference type="EMBL" id="CATQJL010000316">
    <property type="protein sequence ID" value="CAJ0608294.1"/>
    <property type="molecule type" value="Genomic_DNA"/>
</dbReference>
<gene>
    <name evidence="2" type="ORF">CYNAS_LOCUS20277</name>
</gene>
<feature type="compositionally biased region" description="Basic and acidic residues" evidence="1">
    <location>
        <begin position="85"/>
        <end position="107"/>
    </location>
</feature>
<keyword evidence="3" id="KW-1185">Reference proteome</keyword>
<evidence type="ECO:0000313" key="3">
    <source>
        <dbReference type="Proteomes" id="UP001176961"/>
    </source>
</evidence>
<evidence type="ECO:0000256" key="1">
    <source>
        <dbReference type="SAM" id="MobiDB-lite"/>
    </source>
</evidence>
<name>A0AA36HDV6_CYLNA</name>
<reference evidence="2" key="1">
    <citation type="submission" date="2023-07" db="EMBL/GenBank/DDBJ databases">
        <authorList>
            <consortium name="CYATHOMIX"/>
        </authorList>
    </citation>
    <scope>NUCLEOTIDE SEQUENCE</scope>
    <source>
        <strain evidence="2">N/A</strain>
    </source>
</reference>
<evidence type="ECO:0000313" key="2">
    <source>
        <dbReference type="EMBL" id="CAJ0608294.1"/>
    </source>
</evidence>
<accession>A0AA36HDV6</accession>
<organism evidence="2 3">
    <name type="scientific">Cylicocyclus nassatus</name>
    <name type="common">Nematode worm</name>
    <dbReference type="NCBI Taxonomy" id="53992"/>
    <lineage>
        <taxon>Eukaryota</taxon>
        <taxon>Metazoa</taxon>
        <taxon>Ecdysozoa</taxon>
        <taxon>Nematoda</taxon>
        <taxon>Chromadorea</taxon>
        <taxon>Rhabditida</taxon>
        <taxon>Rhabditina</taxon>
        <taxon>Rhabditomorpha</taxon>
        <taxon>Strongyloidea</taxon>
        <taxon>Strongylidae</taxon>
        <taxon>Cylicocyclus</taxon>
    </lineage>
</organism>
<sequence length="135" mass="15206">MVDALADSLTEEQEAQAFEYMEKTQTAIDRAEMLIIQLDARNATTKRRQASQQQSRTPPVRKTESTKQQRGKQTRAHPVSTEIPEENHEELGETQEPRTILHAEEKGTLGRDGSVLLLTGSARIYNTAGKEWTDV</sequence>
<comment type="caution">
    <text evidence="2">The sequence shown here is derived from an EMBL/GenBank/DDBJ whole genome shotgun (WGS) entry which is preliminary data.</text>
</comment>